<keyword evidence="1" id="KW-1133">Transmembrane helix</keyword>
<name>A0A0A0KYV6_CUCSA</name>
<dbReference type="AlphaFoldDB" id="A0A0A0KYV6"/>
<organism evidence="2 3">
    <name type="scientific">Cucumis sativus</name>
    <name type="common">Cucumber</name>
    <dbReference type="NCBI Taxonomy" id="3659"/>
    <lineage>
        <taxon>Eukaryota</taxon>
        <taxon>Viridiplantae</taxon>
        <taxon>Streptophyta</taxon>
        <taxon>Embryophyta</taxon>
        <taxon>Tracheophyta</taxon>
        <taxon>Spermatophyta</taxon>
        <taxon>Magnoliopsida</taxon>
        <taxon>eudicotyledons</taxon>
        <taxon>Gunneridae</taxon>
        <taxon>Pentapetalae</taxon>
        <taxon>rosids</taxon>
        <taxon>fabids</taxon>
        <taxon>Cucurbitales</taxon>
        <taxon>Cucurbitaceae</taxon>
        <taxon>Benincaseae</taxon>
        <taxon>Cucumis</taxon>
    </lineage>
</organism>
<keyword evidence="3" id="KW-1185">Reference proteome</keyword>
<keyword evidence="1" id="KW-0812">Transmembrane</keyword>
<dbReference type="Proteomes" id="UP000029981">
    <property type="component" value="Chromosome 4"/>
</dbReference>
<reference evidence="2 3" key="2">
    <citation type="journal article" date="2009" name="PLoS ONE">
        <title>An integrated genetic and cytogenetic map of the cucumber genome.</title>
        <authorList>
            <person name="Ren Y."/>
            <person name="Zhang Z."/>
            <person name="Liu J."/>
            <person name="Staub J.E."/>
            <person name="Han Y."/>
            <person name="Cheng Z."/>
            <person name="Li X."/>
            <person name="Lu J."/>
            <person name="Miao H."/>
            <person name="Kang H."/>
            <person name="Xie B."/>
            <person name="Gu X."/>
            <person name="Wang X."/>
            <person name="Du Y."/>
            <person name="Jin W."/>
            <person name="Huang S."/>
        </authorList>
    </citation>
    <scope>NUCLEOTIDE SEQUENCE [LARGE SCALE GENOMIC DNA]</scope>
    <source>
        <strain evidence="3">cv. 9930</strain>
    </source>
</reference>
<gene>
    <name evidence="2" type="ORF">Csa_4G081300</name>
</gene>
<evidence type="ECO:0000256" key="1">
    <source>
        <dbReference type="SAM" id="Phobius"/>
    </source>
</evidence>
<keyword evidence="1" id="KW-0472">Membrane</keyword>
<dbReference type="Gramene" id="KGN53552">
    <property type="protein sequence ID" value="KGN53552"/>
    <property type="gene ID" value="Csa_4G081300"/>
</dbReference>
<evidence type="ECO:0000313" key="3">
    <source>
        <dbReference type="Proteomes" id="UP000029981"/>
    </source>
</evidence>
<feature type="transmembrane region" description="Helical" evidence="1">
    <location>
        <begin position="40"/>
        <end position="65"/>
    </location>
</feature>
<proteinExistence type="predicted"/>
<evidence type="ECO:0000313" key="2">
    <source>
        <dbReference type="EMBL" id="KGN53552.1"/>
    </source>
</evidence>
<reference evidence="2 3" key="1">
    <citation type="journal article" date="2009" name="Nat. Genet.">
        <title>The genome of the cucumber, Cucumis sativus L.</title>
        <authorList>
            <person name="Huang S."/>
            <person name="Li R."/>
            <person name="Zhang Z."/>
            <person name="Li L."/>
            <person name="Gu X."/>
            <person name="Fan W."/>
            <person name="Lucas W.J."/>
            <person name="Wang X."/>
            <person name="Xie B."/>
            <person name="Ni P."/>
            <person name="Ren Y."/>
            <person name="Zhu H."/>
            <person name="Li J."/>
            <person name="Lin K."/>
            <person name="Jin W."/>
            <person name="Fei Z."/>
            <person name="Li G."/>
            <person name="Staub J."/>
            <person name="Kilian A."/>
            <person name="van der Vossen E.A."/>
            <person name="Wu Y."/>
            <person name="Guo J."/>
            <person name="He J."/>
            <person name="Jia Z."/>
            <person name="Ren Y."/>
            <person name="Tian G."/>
            <person name="Lu Y."/>
            <person name="Ruan J."/>
            <person name="Qian W."/>
            <person name="Wang M."/>
            <person name="Huang Q."/>
            <person name="Li B."/>
            <person name="Xuan Z."/>
            <person name="Cao J."/>
            <person name="Asan"/>
            <person name="Wu Z."/>
            <person name="Zhang J."/>
            <person name="Cai Q."/>
            <person name="Bai Y."/>
            <person name="Zhao B."/>
            <person name="Han Y."/>
            <person name="Li Y."/>
            <person name="Li X."/>
            <person name="Wang S."/>
            <person name="Shi Q."/>
            <person name="Liu S."/>
            <person name="Cho W.K."/>
            <person name="Kim J.Y."/>
            <person name="Xu Y."/>
            <person name="Heller-Uszynska K."/>
            <person name="Miao H."/>
            <person name="Cheng Z."/>
            <person name="Zhang S."/>
            <person name="Wu J."/>
            <person name="Yang Y."/>
            <person name="Kang H."/>
            <person name="Li M."/>
            <person name="Liang H."/>
            <person name="Ren X."/>
            <person name="Shi Z."/>
            <person name="Wen M."/>
            <person name="Jian M."/>
            <person name="Yang H."/>
            <person name="Zhang G."/>
            <person name="Yang Z."/>
            <person name="Chen R."/>
            <person name="Liu S."/>
            <person name="Li J."/>
            <person name="Ma L."/>
            <person name="Liu H."/>
            <person name="Zhou Y."/>
            <person name="Zhao J."/>
            <person name="Fang X."/>
            <person name="Li G."/>
            <person name="Fang L."/>
            <person name="Li Y."/>
            <person name="Liu D."/>
            <person name="Zheng H."/>
            <person name="Zhang Y."/>
            <person name="Qin N."/>
            <person name="Li Z."/>
            <person name="Yang G."/>
            <person name="Yang S."/>
            <person name="Bolund L."/>
            <person name="Kristiansen K."/>
            <person name="Zheng H."/>
            <person name="Li S."/>
            <person name="Zhang X."/>
            <person name="Yang H."/>
            <person name="Wang J."/>
            <person name="Sun R."/>
            <person name="Zhang B."/>
            <person name="Jiang S."/>
            <person name="Wang J."/>
            <person name="Du Y."/>
            <person name="Li S."/>
        </authorList>
    </citation>
    <scope>NUCLEOTIDE SEQUENCE [LARGE SCALE GENOMIC DNA]</scope>
    <source>
        <strain evidence="3">cv. 9930</strain>
    </source>
</reference>
<accession>A0A0A0KYV6</accession>
<sequence>MVKLQCFTEPLDFGNLLALLDIEGVDGKEVLKKYAGPAKLVVILLFSLYVFWCLVDGTVVVELSIEASVKKYMKSCGGSGDLEI</sequence>
<reference evidence="2 3" key="4">
    <citation type="journal article" date="2011" name="BMC Genomics">
        <title>RNA-Seq improves annotation of protein-coding genes in the cucumber genome.</title>
        <authorList>
            <person name="Li Z."/>
            <person name="Zhang Z."/>
            <person name="Yan P."/>
            <person name="Huang S."/>
            <person name="Fei Z."/>
            <person name="Lin K."/>
        </authorList>
    </citation>
    <scope>NUCLEOTIDE SEQUENCE [LARGE SCALE GENOMIC DNA]</scope>
    <source>
        <strain evidence="3">cv. 9930</strain>
    </source>
</reference>
<reference evidence="2 3" key="3">
    <citation type="journal article" date="2010" name="BMC Genomics">
        <title>Transcriptome sequencing and comparative analysis of cucumber flowers with different sex types.</title>
        <authorList>
            <person name="Guo S."/>
            <person name="Zheng Y."/>
            <person name="Joung J.G."/>
            <person name="Liu S."/>
            <person name="Zhang Z."/>
            <person name="Crasta O.R."/>
            <person name="Sobral B.W."/>
            <person name="Xu Y."/>
            <person name="Huang S."/>
            <person name="Fei Z."/>
        </authorList>
    </citation>
    <scope>NUCLEOTIDE SEQUENCE [LARGE SCALE GENOMIC DNA]</scope>
    <source>
        <strain evidence="3">cv. 9930</strain>
    </source>
</reference>
<dbReference type="EMBL" id="CM002925">
    <property type="protein sequence ID" value="KGN53552.1"/>
    <property type="molecule type" value="Genomic_DNA"/>
</dbReference>
<protein>
    <submittedName>
        <fullName evidence="2">Uncharacterized protein</fullName>
    </submittedName>
</protein>